<dbReference type="GeneID" id="44134355"/>
<evidence type="ECO:0000313" key="8">
    <source>
        <dbReference type="Proteomes" id="UP000287746"/>
    </source>
</evidence>
<organism evidence="3 6">
    <name type="scientific">Sphingomonas koreensis</name>
    <dbReference type="NCBI Taxonomy" id="93064"/>
    <lineage>
        <taxon>Bacteria</taxon>
        <taxon>Pseudomonadati</taxon>
        <taxon>Pseudomonadota</taxon>
        <taxon>Alphaproteobacteria</taxon>
        <taxon>Sphingomonadales</taxon>
        <taxon>Sphingomonadaceae</taxon>
        <taxon>Sphingomonas</taxon>
    </lineage>
</organism>
<feature type="domain" description="UspA" evidence="2">
    <location>
        <begin position="148"/>
        <end position="265"/>
    </location>
</feature>
<accession>A0A1L6JDR3</accession>
<dbReference type="InterPro" id="IPR006015">
    <property type="entry name" value="Universal_stress_UspA"/>
</dbReference>
<name>A0A1L6JDR3_9SPHN</name>
<gene>
    <name evidence="3" type="ORF">BRX40_17505</name>
    <name evidence="4" type="ORF">CA257_09505</name>
    <name evidence="5" type="ORF">DAH66_19590</name>
</gene>
<reference evidence="3" key="1">
    <citation type="submission" date="2016-12" db="EMBL/GenBank/DDBJ databases">
        <title>Whole genome sequencing of Sphingomonas koreensis.</title>
        <authorList>
            <person name="Conlan S."/>
            <person name="Thomas P.J."/>
            <person name="Mullikin J."/>
            <person name="Palmore T.N."/>
            <person name="Frank K.M."/>
            <person name="Segre J.A."/>
        </authorList>
    </citation>
    <scope>NUCLEOTIDE SEQUENCE</scope>
    <source>
        <strain evidence="3">ABOJV</strain>
    </source>
</reference>
<dbReference type="Proteomes" id="UP000185161">
    <property type="component" value="Chromosome"/>
</dbReference>
<dbReference type="KEGG" id="skr:BRX40_17505"/>
<evidence type="ECO:0000259" key="2">
    <source>
        <dbReference type="Pfam" id="PF00582"/>
    </source>
</evidence>
<dbReference type="PRINTS" id="PR01438">
    <property type="entry name" value="UNVRSLSTRESS"/>
</dbReference>
<evidence type="ECO:0000313" key="6">
    <source>
        <dbReference type="Proteomes" id="UP000185161"/>
    </source>
</evidence>
<reference evidence="7 8" key="3">
    <citation type="submission" date="2018-07" db="EMBL/GenBank/DDBJ databases">
        <title>Genomic and Epidemiologic Investigation of an Indolent Hospital Outbreak.</title>
        <authorList>
            <person name="Johnson R.C."/>
            <person name="Deming C."/>
            <person name="Conlan S."/>
            <person name="Zellmer C.J."/>
            <person name="Michelin A.V."/>
            <person name="Lee-Lin S."/>
            <person name="Thomas P.J."/>
            <person name="Park M."/>
            <person name="Weingarten R.A."/>
            <person name="Less J."/>
            <person name="Dekker J.P."/>
            <person name="Frank K.M."/>
            <person name="Musser K.A."/>
            <person name="Mcquiston J.R."/>
            <person name="Henderson D.K."/>
            <person name="Lau A.F."/>
            <person name="Palmore T.N."/>
            <person name="Segre J.A."/>
        </authorList>
    </citation>
    <scope>NUCLEOTIDE SEQUENCE [LARGE SCALE GENOMIC DNA]</scope>
    <source>
        <strain evidence="5 8">SK-CDC1_0717</strain>
        <strain evidence="4 7">SK-NIH.Env10_0317</strain>
    </source>
</reference>
<dbReference type="Gene3D" id="3.40.50.12370">
    <property type="match status" value="1"/>
</dbReference>
<dbReference type="SUPFAM" id="SSF52402">
    <property type="entry name" value="Adenine nucleotide alpha hydrolases-like"/>
    <property type="match status" value="2"/>
</dbReference>
<dbReference type="Proteomes" id="UP000286681">
    <property type="component" value="Unassembled WGS sequence"/>
</dbReference>
<sequence length="267" mass="28842">MKNVLVLLHDDAGQEARFQCALDLTRAIDGHLTCVDVAMLPVAVEDYGVFASTATLIADEQAAERANRARMQPRLADEEVGYSWIDVTGDLASSLRDAAAISDILVVNRQLDSTSYPDMFGTAGEVVVKSGKPVLAVPETARRFDAFGHAMVAWDGSREAEAALRAAVPLLQLADRVTILEVDDGSIRVPAFEAAEYLSRHGVKASLLQRSSGVDIPSTVILDELEEMTASYLVMGGFGHSRMVEAMIGGVTRRMLRECPVPLFLAH</sequence>
<evidence type="ECO:0000313" key="5">
    <source>
        <dbReference type="EMBL" id="RSY77904.1"/>
    </source>
</evidence>
<comment type="similarity">
    <text evidence="1">Belongs to the universal stress protein A family.</text>
</comment>
<evidence type="ECO:0000313" key="7">
    <source>
        <dbReference type="Proteomes" id="UP000286681"/>
    </source>
</evidence>
<evidence type="ECO:0000313" key="3">
    <source>
        <dbReference type="EMBL" id="APR53967.1"/>
    </source>
</evidence>
<dbReference type="Pfam" id="PF00582">
    <property type="entry name" value="Usp"/>
    <property type="match status" value="1"/>
</dbReference>
<proteinExistence type="inferred from homology"/>
<dbReference type="RefSeq" id="WP_066574211.1">
    <property type="nucleotide sequence ID" value="NZ_CP018820.1"/>
</dbReference>
<protein>
    <submittedName>
        <fullName evidence="3 4">Universal stress protein</fullName>
    </submittedName>
</protein>
<evidence type="ECO:0000256" key="1">
    <source>
        <dbReference type="ARBA" id="ARBA00008791"/>
    </source>
</evidence>
<dbReference type="EMBL" id="QQYZ01000027">
    <property type="protein sequence ID" value="RSY77904.1"/>
    <property type="molecule type" value="Genomic_DNA"/>
</dbReference>
<dbReference type="PANTHER" id="PTHR46268">
    <property type="entry name" value="STRESS RESPONSE PROTEIN NHAX"/>
    <property type="match status" value="1"/>
</dbReference>
<dbReference type="EMBL" id="QQWO01000007">
    <property type="protein sequence ID" value="RSV03452.1"/>
    <property type="molecule type" value="Genomic_DNA"/>
</dbReference>
<dbReference type="STRING" id="93064.BRX40_17505"/>
<dbReference type="PANTHER" id="PTHR46268:SF15">
    <property type="entry name" value="UNIVERSAL STRESS PROTEIN HP_0031"/>
    <property type="match status" value="1"/>
</dbReference>
<reference evidence="6" key="2">
    <citation type="submission" date="2016-12" db="EMBL/GenBank/DDBJ databases">
        <title>Whole genome sequencing of Sphingomonas sp. ABOJV.</title>
        <authorList>
            <person name="Conlan S."/>
            <person name="Thomas P.J."/>
            <person name="Mullikin J."/>
            <person name="Palmore T.N."/>
            <person name="Frank K.M."/>
            <person name="Segre J.A."/>
        </authorList>
    </citation>
    <scope>NUCLEOTIDE SEQUENCE [LARGE SCALE GENOMIC DNA]</scope>
    <source>
        <strain evidence="6">ABOJV</strain>
    </source>
</reference>
<dbReference type="OrthoDB" id="9804721at2"/>
<keyword evidence="6" id="KW-1185">Reference proteome</keyword>
<dbReference type="EMBL" id="CP018820">
    <property type="protein sequence ID" value="APR53967.1"/>
    <property type="molecule type" value="Genomic_DNA"/>
</dbReference>
<dbReference type="AlphaFoldDB" id="A0A1L6JDR3"/>
<evidence type="ECO:0000313" key="4">
    <source>
        <dbReference type="EMBL" id="RSV03452.1"/>
    </source>
</evidence>
<dbReference type="Proteomes" id="UP000287746">
    <property type="component" value="Unassembled WGS sequence"/>
</dbReference>
<dbReference type="CDD" id="cd00293">
    <property type="entry name" value="USP-like"/>
    <property type="match status" value="1"/>
</dbReference>
<dbReference type="InterPro" id="IPR006016">
    <property type="entry name" value="UspA"/>
</dbReference>